<name>A0ACD3B6B0_9AGAR</name>
<reference evidence="1 2" key="1">
    <citation type="journal article" date="2019" name="Nat. Ecol. Evol.">
        <title>Megaphylogeny resolves global patterns of mushroom evolution.</title>
        <authorList>
            <person name="Varga T."/>
            <person name="Krizsan K."/>
            <person name="Foldi C."/>
            <person name="Dima B."/>
            <person name="Sanchez-Garcia M."/>
            <person name="Sanchez-Ramirez S."/>
            <person name="Szollosi G.J."/>
            <person name="Szarkandi J.G."/>
            <person name="Papp V."/>
            <person name="Albert L."/>
            <person name="Andreopoulos W."/>
            <person name="Angelini C."/>
            <person name="Antonin V."/>
            <person name="Barry K.W."/>
            <person name="Bougher N.L."/>
            <person name="Buchanan P."/>
            <person name="Buyck B."/>
            <person name="Bense V."/>
            <person name="Catcheside P."/>
            <person name="Chovatia M."/>
            <person name="Cooper J."/>
            <person name="Damon W."/>
            <person name="Desjardin D."/>
            <person name="Finy P."/>
            <person name="Geml J."/>
            <person name="Haridas S."/>
            <person name="Hughes K."/>
            <person name="Justo A."/>
            <person name="Karasinski D."/>
            <person name="Kautmanova I."/>
            <person name="Kiss B."/>
            <person name="Kocsube S."/>
            <person name="Kotiranta H."/>
            <person name="LaButti K.M."/>
            <person name="Lechner B.E."/>
            <person name="Liimatainen K."/>
            <person name="Lipzen A."/>
            <person name="Lukacs Z."/>
            <person name="Mihaltcheva S."/>
            <person name="Morgado L.N."/>
            <person name="Niskanen T."/>
            <person name="Noordeloos M.E."/>
            <person name="Ohm R.A."/>
            <person name="Ortiz-Santana B."/>
            <person name="Ovrebo C."/>
            <person name="Racz N."/>
            <person name="Riley R."/>
            <person name="Savchenko A."/>
            <person name="Shiryaev A."/>
            <person name="Soop K."/>
            <person name="Spirin V."/>
            <person name="Szebenyi C."/>
            <person name="Tomsovsky M."/>
            <person name="Tulloss R.E."/>
            <person name="Uehling J."/>
            <person name="Grigoriev I.V."/>
            <person name="Vagvolgyi C."/>
            <person name="Papp T."/>
            <person name="Martin F.M."/>
            <person name="Miettinen O."/>
            <person name="Hibbett D.S."/>
            <person name="Nagy L.G."/>
        </authorList>
    </citation>
    <scope>NUCLEOTIDE SEQUENCE [LARGE SCALE GENOMIC DNA]</scope>
    <source>
        <strain evidence="1 2">NL-1719</strain>
    </source>
</reference>
<gene>
    <name evidence="1" type="ORF">BDN72DRAFT_737583</name>
</gene>
<feature type="non-terminal residue" evidence="1">
    <location>
        <position position="1"/>
    </location>
</feature>
<dbReference type="EMBL" id="ML208272">
    <property type="protein sequence ID" value="TFK73853.1"/>
    <property type="molecule type" value="Genomic_DNA"/>
</dbReference>
<dbReference type="Proteomes" id="UP000308600">
    <property type="component" value="Unassembled WGS sequence"/>
</dbReference>
<accession>A0ACD3B6B0</accession>
<evidence type="ECO:0000313" key="2">
    <source>
        <dbReference type="Proteomes" id="UP000308600"/>
    </source>
</evidence>
<protein>
    <submittedName>
        <fullName evidence="1">Uncharacterized protein</fullName>
    </submittedName>
</protein>
<proteinExistence type="predicted"/>
<organism evidence="1 2">
    <name type="scientific">Pluteus cervinus</name>
    <dbReference type="NCBI Taxonomy" id="181527"/>
    <lineage>
        <taxon>Eukaryota</taxon>
        <taxon>Fungi</taxon>
        <taxon>Dikarya</taxon>
        <taxon>Basidiomycota</taxon>
        <taxon>Agaricomycotina</taxon>
        <taxon>Agaricomycetes</taxon>
        <taxon>Agaricomycetidae</taxon>
        <taxon>Agaricales</taxon>
        <taxon>Pluteineae</taxon>
        <taxon>Pluteaceae</taxon>
        <taxon>Pluteus</taxon>
    </lineage>
</organism>
<evidence type="ECO:0000313" key="1">
    <source>
        <dbReference type="EMBL" id="TFK73853.1"/>
    </source>
</evidence>
<sequence>WSPRKGTQAAHKLPVNWEDQCERSALRKTYVIKEEDIPAELWVNSDQTKMVYAPGGQLTWGETGAKQIQILGNDEKRAITVMVSVASDGTLLPMQVIYGGKTARSCPTDKAPHYKDLVDAGFLLQESGTTTYWSNLETMKSFVNKILAPYFERRKKELGLSPRQKAFWTIDAWSVHRSMEFRSWMKTWHPLIVLDYVPGGCT</sequence>
<feature type="non-terminal residue" evidence="1">
    <location>
        <position position="202"/>
    </location>
</feature>
<keyword evidence="2" id="KW-1185">Reference proteome</keyword>